<dbReference type="KEGG" id="fpla:A4U99_02460"/>
<dbReference type="Proteomes" id="UP001211173">
    <property type="component" value="Unassembled WGS sequence"/>
</dbReference>
<dbReference type="InterPro" id="IPR050678">
    <property type="entry name" value="DNA_Partitioning_ATPase"/>
</dbReference>
<sequence>MCKIIVMANQKGGVAKTSSTRNLAYSLAELGKKVLAVDFDPQTNLTISFGVAPAALQETAASLMMKLVMDEVLPEKASYILNIGKVDLLPSKKTLTVAEVNLLIERKDDCLAKLLAPLRADYDYILVDTGPSLGSLTINAFTAADEIIIPVDPELFALVGLKELTETISKIKQNLNPKVEIIGILFTKCSKRTTLYRQTSEQVRSVFGHLPIFESQIPATVQVGTANSKGLSVMELDAKSPAAAAYMNLAKEVLAYA</sequence>
<protein>
    <recommendedName>
        <fullName evidence="4">Sporulation initiation inhibitor protein Soj</fullName>
    </recommendedName>
</protein>
<dbReference type="EMBL" id="JAQLWV010000050">
    <property type="protein sequence ID" value="MDB7935643.1"/>
    <property type="molecule type" value="Genomic_DNA"/>
</dbReference>
<organism evidence="6 9">
    <name type="scientific">Flavonifractor plautii</name>
    <name type="common">Fusobacterium plautii</name>
    <dbReference type="NCBI Taxonomy" id="292800"/>
    <lineage>
        <taxon>Bacteria</taxon>
        <taxon>Bacillati</taxon>
        <taxon>Bacillota</taxon>
        <taxon>Clostridia</taxon>
        <taxon>Eubacteriales</taxon>
        <taxon>Oscillospiraceae</taxon>
        <taxon>Flavonifractor</taxon>
    </lineage>
</organism>
<dbReference type="EMBL" id="CYZT01000007">
    <property type="protein sequence ID" value="CUN64686.1"/>
    <property type="molecule type" value="Genomic_DNA"/>
</dbReference>
<comment type="catalytic activity">
    <reaction evidence="2">
        <text>ATP + H2O = ADP + phosphate + H(+)</text>
        <dbReference type="Rhea" id="RHEA:13065"/>
        <dbReference type="ChEBI" id="CHEBI:15377"/>
        <dbReference type="ChEBI" id="CHEBI:15378"/>
        <dbReference type="ChEBI" id="CHEBI:30616"/>
        <dbReference type="ChEBI" id="CHEBI:43474"/>
        <dbReference type="ChEBI" id="CHEBI:456216"/>
    </reaction>
</comment>
<evidence type="ECO:0000256" key="4">
    <source>
        <dbReference type="ARBA" id="ARBA00071824"/>
    </source>
</evidence>
<evidence type="ECO:0000313" key="8">
    <source>
        <dbReference type="EMBL" id="MDB7935643.1"/>
    </source>
</evidence>
<evidence type="ECO:0000256" key="3">
    <source>
        <dbReference type="ARBA" id="ARBA00062323"/>
    </source>
</evidence>
<evidence type="ECO:0000313" key="6">
    <source>
        <dbReference type="EMBL" id="CUN64686.1"/>
    </source>
</evidence>
<reference evidence="7" key="2">
    <citation type="submission" date="2023-01" db="EMBL/GenBank/DDBJ databases">
        <title>Human gut microbiome strain richness.</title>
        <authorList>
            <person name="Chen-Liaw A."/>
        </authorList>
    </citation>
    <scope>NUCLEOTIDE SEQUENCE</scope>
    <source>
        <strain evidence="8">1001287st1_F4_1001285I_161205</strain>
        <strain evidence="7">2225st1_A6_2225SCRN_200828</strain>
    </source>
</reference>
<dbReference type="EMBL" id="JAQLWO010000026">
    <property type="protein sequence ID" value="MDB7908089.1"/>
    <property type="molecule type" value="Genomic_DNA"/>
</dbReference>
<evidence type="ECO:0000313" key="7">
    <source>
        <dbReference type="EMBL" id="MDB7908089.1"/>
    </source>
</evidence>
<evidence type="ECO:0000259" key="5">
    <source>
        <dbReference type="Pfam" id="PF13614"/>
    </source>
</evidence>
<dbReference type="Gene3D" id="3.40.50.300">
    <property type="entry name" value="P-loop containing nucleotide triphosphate hydrolases"/>
    <property type="match status" value="1"/>
</dbReference>
<feature type="domain" description="AAA" evidence="5">
    <location>
        <begin position="3"/>
        <end position="181"/>
    </location>
</feature>
<dbReference type="Proteomes" id="UP000095746">
    <property type="component" value="Unassembled WGS sequence"/>
</dbReference>
<dbReference type="RefSeq" id="WP_009260039.1">
    <property type="nucleotide sequence ID" value="NZ_BAABXT010000001.1"/>
</dbReference>
<proteinExistence type="inferred from homology"/>
<evidence type="ECO:0000256" key="1">
    <source>
        <dbReference type="ARBA" id="ARBA00006976"/>
    </source>
</evidence>
<dbReference type="PANTHER" id="PTHR13696:SF99">
    <property type="entry name" value="COBYRINIC ACID AC-DIAMIDE SYNTHASE"/>
    <property type="match status" value="1"/>
</dbReference>
<gene>
    <name evidence="6" type="primary">soj_3</name>
    <name evidence="6" type="ORF">ERS852411_00248</name>
    <name evidence="7" type="ORF">PND83_19060</name>
    <name evidence="8" type="ORF">PNE06_21395</name>
</gene>
<comment type="subunit">
    <text evidence="3">Dimerizes in the presence of ATP but not ADP; ATP-binding is required for double-stranded (ds)DNA-binding. Interacts with DnaA.</text>
</comment>
<reference evidence="6 9" key="1">
    <citation type="submission" date="2015-09" db="EMBL/GenBank/DDBJ databases">
        <authorList>
            <consortium name="Pathogen Informatics"/>
        </authorList>
    </citation>
    <scope>NUCLEOTIDE SEQUENCE [LARGE SCALE GENOMIC DNA]</scope>
    <source>
        <strain evidence="6 9">2789STDY5608854</strain>
    </source>
</reference>
<evidence type="ECO:0000256" key="2">
    <source>
        <dbReference type="ARBA" id="ARBA00049360"/>
    </source>
</evidence>
<evidence type="ECO:0000313" key="9">
    <source>
        <dbReference type="Proteomes" id="UP000095746"/>
    </source>
</evidence>
<dbReference type="CDD" id="cd02042">
    <property type="entry name" value="ParAB_family"/>
    <property type="match status" value="1"/>
</dbReference>
<dbReference type="Pfam" id="PF13614">
    <property type="entry name" value="AAA_31"/>
    <property type="match status" value="1"/>
</dbReference>
<dbReference type="Proteomes" id="UP001211006">
    <property type="component" value="Unassembled WGS sequence"/>
</dbReference>
<dbReference type="InterPro" id="IPR025669">
    <property type="entry name" value="AAA_dom"/>
</dbReference>
<dbReference type="FunFam" id="3.40.50.300:FF:000285">
    <property type="entry name" value="Sporulation initiation inhibitor Soj"/>
    <property type="match status" value="1"/>
</dbReference>
<dbReference type="PANTHER" id="PTHR13696">
    <property type="entry name" value="P-LOOP CONTAINING NUCLEOSIDE TRIPHOSPHATE HYDROLASE"/>
    <property type="match status" value="1"/>
</dbReference>
<dbReference type="SUPFAM" id="SSF52540">
    <property type="entry name" value="P-loop containing nucleoside triphosphate hydrolases"/>
    <property type="match status" value="1"/>
</dbReference>
<dbReference type="InterPro" id="IPR027417">
    <property type="entry name" value="P-loop_NTPase"/>
</dbReference>
<accession>A0A173YNB6</accession>
<comment type="similarity">
    <text evidence="1">Belongs to the ParA family.</text>
</comment>
<dbReference type="AlphaFoldDB" id="A0A173YNB6"/>
<name>A0A173YNB6_FLAPL</name>